<protein>
    <submittedName>
        <fullName evidence="1">Uncharacterized protein</fullName>
    </submittedName>
</protein>
<dbReference type="OrthoDB" id="10013117at2"/>
<dbReference type="Proteomes" id="UP000198405">
    <property type="component" value="Unassembled WGS sequence"/>
</dbReference>
<evidence type="ECO:0000313" key="1">
    <source>
        <dbReference type="EMBL" id="SNR73660.1"/>
    </source>
</evidence>
<organism evidence="1 2">
    <name type="scientific">Desulfurobacterium atlanticum</name>
    <dbReference type="NCBI Taxonomy" id="240169"/>
    <lineage>
        <taxon>Bacteria</taxon>
        <taxon>Pseudomonadati</taxon>
        <taxon>Aquificota</taxon>
        <taxon>Aquificia</taxon>
        <taxon>Desulfurobacteriales</taxon>
        <taxon>Desulfurobacteriaceae</taxon>
        <taxon>Desulfurobacterium</taxon>
    </lineage>
</organism>
<name>A0A238YRM5_9BACT</name>
<evidence type="ECO:0000313" key="2">
    <source>
        <dbReference type="Proteomes" id="UP000198405"/>
    </source>
</evidence>
<proteinExistence type="predicted"/>
<dbReference type="AlphaFoldDB" id="A0A238YRM5"/>
<dbReference type="RefSeq" id="WP_089322877.1">
    <property type="nucleotide sequence ID" value="NZ_FZOB01000004.1"/>
</dbReference>
<accession>A0A238YRM5</accession>
<sequence>MKKKLMISLDKEIHQKLISAAPPYFRSLFIEVVLEEFFNRHSPEEIKEKVFKDFDRKAVRERLINLFNCNFNENLNKIDRNSGEEFKKSAPEIEKEIDEMW</sequence>
<dbReference type="EMBL" id="FZOB01000004">
    <property type="protein sequence ID" value="SNR73660.1"/>
    <property type="molecule type" value="Genomic_DNA"/>
</dbReference>
<gene>
    <name evidence="1" type="ORF">SAMN06265340_104131</name>
</gene>
<keyword evidence="2" id="KW-1185">Reference proteome</keyword>
<reference evidence="2" key="1">
    <citation type="submission" date="2017-06" db="EMBL/GenBank/DDBJ databases">
        <authorList>
            <person name="Varghese N."/>
            <person name="Submissions S."/>
        </authorList>
    </citation>
    <scope>NUCLEOTIDE SEQUENCE [LARGE SCALE GENOMIC DNA]</scope>
    <source>
        <strain evidence="2">DSM 15668</strain>
    </source>
</reference>